<dbReference type="EMBL" id="CM042888">
    <property type="protein sequence ID" value="KAI4326747.1"/>
    <property type="molecule type" value="Genomic_DNA"/>
</dbReference>
<evidence type="ECO:0000313" key="1">
    <source>
        <dbReference type="EMBL" id="KAI4326747.1"/>
    </source>
</evidence>
<reference evidence="2" key="1">
    <citation type="journal article" date="2023" name="Front. Plant Sci.">
        <title>Chromosomal-level genome assembly of Melastoma candidum provides insights into trichome evolution.</title>
        <authorList>
            <person name="Zhong Y."/>
            <person name="Wu W."/>
            <person name="Sun C."/>
            <person name="Zou P."/>
            <person name="Liu Y."/>
            <person name="Dai S."/>
            <person name="Zhou R."/>
        </authorList>
    </citation>
    <scope>NUCLEOTIDE SEQUENCE [LARGE SCALE GENOMIC DNA]</scope>
</reference>
<name>A0ACB9MSU8_9MYRT</name>
<sequence length="209" mass="23456">MPIPPNAIKGQKCEAGLSPQSKAWPQQASLLADTTPTVTQSMRRTSTPTPTHRHEAKDNDLEIVKAVAQAWHSRSSSSSRDASAASEFDARRLNFQGRPSRFKIEATRKANQVKSLAMVKYTDSDPNLPWDFSQSLWDSYEIVAVSKRLETALVFDGSYAGIDELDRGVVEQCRVVRRKRESRNSLRNLFNLMSSRRFKSPESPQDGTT</sequence>
<evidence type="ECO:0000313" key="2">
    <source>
        <dbReference type="Proteomes" id="UP001057402"/>
    </source>
</evidence>
<accession>A0ACB9MSU8</accession>
<organism evidence="1 2">
    <name type="scientific">Melastoma candidum</name>
    <dbReference type="NCBI Taxonomy" id="119954"/>
    <lineage>
        <taxon>Eukaryota</taxon>
        <taxon>Viridiplantae</taxon>
        <taxon>Streptophyta</taxon>
        <taxon>Embryophyta</taxon>
        <taxon>Tracheophyta</taxon>
        <taxon>Spermatophyta</taxon>
        <taxon>Magnoliopsida</taxon>
        <taxon>eudicotyledons</taxon>
        <taxon>Gunneridae</taxon>
        <taxon>Pentapetalae</taxon>
        <taxon>rosids</taxon>
        <taxon>malvids</taxon>
        <taxon>Myrtales</taxon>
        <taxon>Melastomataceae</taxon>
        <taxon>Melastomatoideae</taxon>
        <taxon>Melastomateae</taxon>
        <taxon>Melastoma</taxon>
    </lineage>
</organism>
<proteinExistence type="predicted"/>
<keyword evidence="2" id="KW-1185">Reference proteome</keyword>
<protein>
    <submittedName>
        <fullName evidence="1">Uncharacterized protein</fullName>
    </submittedName>
</protein>
<comment type="caution">
    <text evidence="1">The sequence shown here is derived from an EMBL/GenBank/DDBJ whole genome shotgun (WGS) entry which is preliminary data.</text>
</comment>
<dbReference type="Proteomes" id="UP001057402">
    <property type="component" value="Chromosome 9"/>
</dbReference>
<gene>
    <name evidence="1" type="ORF">MLD38_032026</name>
</gene>